<accession>A0A8C7WIB4</accession>
<name>A0A8C7WIB4_ONCMY</name>
<evidence type="ECO:0000313" key="2">
    <source>
        <dbReference type="Proteomes" id="UP000694395"/>
    </source>
</evidence>
<dbReference type="Ensembl" id="ENSOMYT00000105127.2">
    <property type="protein sequence ID" value="ENSOMYP00000096769.1"/>
    <property type="gene ID" value="ENSOMYG00000044045.2"/>
</dbReference>
<reference evidence="1" key="3">
    <citation type="submission" date="2025-09" db="UniProtKB">
        <authorList>
            <consortium name="Ensembl"/>
        </authorList>
    </citation>
    <scope>IDENTIFICATION</scope>
</reference>
<organism evidence="1 2">
    <name type="scientific">Oncorhynchus mykiss</name>
    <name type="common">Rainbow trout</name>
    <name type="synonym">Salmo gairdneri</name>
    <dbReference type="NCBI Taxonomy" id="8022"/>
    <lineage>
        <taxon>Eukaryota</taxon>
        <taxon>Metazoa</taxon>
        <taxon>Chordata</taxon>
        <taxon>Craniata</taxon>
        <taxon>Vertebrata</taxon>
        <taxon>Euteleostomi</taxon>
        <taxon>Actinopterygii</taxon>
        <taxon>Neopterygii</taxon>
        <taxon>Teleostei</taxon>
        <taxon>Protacanthopterygii</taxon>
        <taxon>Salmoniformes</taxon>
        <taxon>Salmonidae</taxon>
        <taxon>Salmoninae</taxon>
        <taxon>Oncorhynchus</taxon>
    </lineage>
</organism>
<protein>
    <submittedName>
        <fullName evidence="1">Uncharacterized protein</fullName>
    </submittedName>
</protein>
<reference evidence="1" key="2">
    <citation type="submission" date="2025-08" db="UniProtKB">
        <authorList>
            <consortium name="Ensembl"/>
        </authorList>
    </citation>
    <scope>IDENTIFICATION</scope>
</reference>
<dbReference type="Proteomes" id="UP000694395">
    <property type="component" value="Chromosome 17"/>
</dbReference>
<sequence>MFVYFLFSSGTIGAPETDTIKFLPGLQKQPNFKQYSGYFNVADNKPPHYW</sequence>
<proteinExistence type="predicted"/>
<evidence type="ECO:0000313" key="1">
    <source>
        <dbReference type="Ensembl" id="ENSOMYP00000096769.1"/>
    </source>
</evidence>
<dbReference type="InterPro" id="IPR029058">
    <property type="entry name" value="AB_hydrolase_fold"/>
</dbReference>
<keyword evidence="2" id="KW-1185">Reference proteome</keyword>
<dbReference type="GeneTree" id="ENSGT00990000211482"/>
<reference evidence="1" key="1">
    <citation type="submission" date="2020-07" db="EMBL/GenBank/DDBJ databases">
        <title>A long reads based de novo assembly of the rainbow trout Arlee double haploid line genome.</title>
        <authorList>
            <person name="Gao G."/>
            <person name="Palti Y."/>
        </authorList>
    </citation>
    <scope>NUCLEOTIDE SEQUENCE [LARGE SCALE GENOMIC DNA]</scope>
</reference>
<dbReference type="Gene3D" id="3.40.50.1820">
    <property type="entry name" value="alpha/beta hydrolase"/>
    <property type="match status" value="1"/>
</dbReference>
<dbReference type="AlphaFoldDB" id="A0A8C7WIB4"/>